<sequence>MLAHFPDNVERFGPSFSYNTERFESFNSPIREASVHSNRQAPSTDILTRLYDQELVRHVMDDGEWIEKDKVQKASSRVLAFAQSAESKVLMQKWGIQSVKKRVTPGSVTVNARAPPRAILQDEQIRAQLFEEVLQPVDDMYEEGLEISSLSQDLCKVKSHVLVEVEQGDLNATVGRITAIWKGEKRQEAALVQLCLLDDAGWSKKWEMRQLVDRGRMVIVRASRIILKVNS</sequence>
<organism evidence="1 2">
    <name type="scientific">Tilletia caries</name>
    <name type="common">wheat bunt fungus</name>
    <dbReference type="NCBI Taxonomy" id="13290"/>
    <lineage>
        <taxon>Eukaryota</taxon>
        <taxon>Fungi</taxon>
        <taxon>Dikarya</taxon>
        <taxon>Basidiomycota</taxon>
        <taxon>Ustilaginomycotina</taxon>
        <taxon>Exobasidiomycetes</taxon>
        <taxon>Tilletiales</taxon>
        <taxon>Tilletiaceae</taxon>
        <taxon>Tilletia</taxon>
    </lineage>
</organism>
<name>A0ABN7J1N9_9BASI</name>
<dbReference type="EMBL" id="CAJHJG010004508">
    <property type="protein sequence ID" value="CAD6941645.1"/>
    <property type="molecule type" value="Genomic_DNA"/>
</dbReference>
<comment type="caution">
    <text evidence="1">The sequence shown here is derived from an EMBL/GenBank/DDBJ whole genome shotgun (WGS) entry which is preliminary data.</text>
</comment>
<protein>
    <submittedName>
        <fullName evidence="1">Uncharacterized protein</fullName>
    </submittedName>
</protein>
<accession>A0ABN7J1N9</accession>
<proteinExistence type="predicted"/>
<reference evidence="1" key="1">
    <citation type="submission" date="2020-10" db="EMBL/GenBank/DDBJ databases">
        <authorList>
            <person name="Sedaghatjoo S."/>
        </authorList>
    </citation>
    <scope>NUCLEOTIDE SEQUENCE</scope>
    <source>
        <strain evidence="1">AZH3</strain>
    </source>
</reference>
<keyword evidence="2" id="KW-1185">Reference proteome</keyword>
<gene>
    <name evidence="1" type="ORF">JKIAZH3_G2501</name>
</gene>
<dbReference type="Proteomes" id="UP000836402">
    <property type="component" value="Unassembled WGS sequence"/>
</dbReference>
<evidence type="ECO:0000313" key="1">
    <source>
        <dbReference type="EMBL" id="CAD6941645.1"/>
    </source>
</evidence>
<evidence type="ECO:0000313" key="2">
    <source>
        <dbReference type="Proteomes" id="UP000836402"/>
    </source>
</evidence>